<evidence type="ECO:0000256" key="1">
    <source>
        <dbReference type="ARBA" id="ARBA00022842"/>
    </source>
</evidence>
<dbReference type="Gene3D" id="3.90.550.10">
    <property type="entry name" value="Spore Coat Polysaccharide Biosynthesis Protein SpsA, Chain A"/>
    <property type="match status" value="1"/>
</dbReference>
<evidence type="ECO:0000259" key="2">
    <source>
        <dbReference type="Pfam" id="PF12804"/>
    </source>
</evidence>
<gene>
    <name evidence="3" type="ORF">JL111_00885</name>
</gene>
<feature type="domain" description="MobA-like NTP transferase" evidence="2">
    <location>
        <begin position="4"/>
        <end position="150"/>
    </location>
</feature>
<accession>A0ABS1S3A5</accession>
<dbReference type="GO" id="GO:0016740">
    <property type="term" value="F:transferase activity"/>
    <property type="evidence" value="ECO:0007669"/>
    <property type="project" value="UniProtKB-KW"/>
</dbReference>
<organism evidence="3 4">
    <name type="scientific">Paracoccus aerius</name>
    <dbReference type="NCBI Taxonomy" id="1915382"/>
    <lineage>
        <taxon>Bacteria</taxon>
        <taxon>Pseudomonadati</taxon>
        <taxon>Pseudomonadota</taxon>
        <taxon>Alphaproteobacteria</taxon>
        <taxon>Rhodobacterales</taxon>
        <taxon>Paracoccaceae</taxon>
        <taxon>Paracoccus</taxon>
    </lineage>
</organism>
<name>A0ABS1S3A5_9RHOB</name>
<dbReference type="PANTHER" id="PTHR43777:SF1">
    <property type="entry name" value="MOLYBDENUM COFACTOR CYTIDYLYLTRANSFERASE"/>
    <property type="match status" value="1"/>
</dbReference>
<dbReference type="RefSeq" id="WP_191308031.1">
    <property type="nucleotide sequence ID" value="NZ_BNCL01000002.1"/>
</dbReference>
<proteinExistence type="predicted"/>
<keyword evidence="3" id="KW-0808">Transferase</keyword>
<evidence type="ECO:0000313" key="3">
    <source>
        <dbReference type="EMBL" id="MBL3672026.1"/>
    </source>
</evidence>
<dbReference type="InterPro" id="IPR025877">
    <property type="entry name" value="MobA-like_NTP_Trfase"/>
</dbReference>
<dbReference type="Proteomes" id="UP000644749">
    <property type="component" value="Unassembled WGS sequence"/>
</dbReference>
<evidence type="ECO:0000313" key="4">
    <source>
        <dbReference type="Proteomes" id="UP000644749"/>
    </source>
</evidence>
<dbReference type="PANTHER" id="PTHR43777">
    <property type="entry name" value="MOLYBDENUM COFACTOR CYTIDYLYLTRANSFERASE"/>
    <property type="match status" value="1"/>
</dbReference>
<keyword evidence="4" id="KW-1185">Reference proteome</keyword>
<protein>
    <submittedName>
        <fullName evidence="3">NTP transferase domain-containing protein</fullName>
    </submittedName>
</protein>
<sequence length="173" mass="18296">MTTALLLAAGSSRRFGPTCKLQAIYQGKPLVRHPADAILQAGLQAVAVVADPAVEALLPEFRIVRVYPGPQSQSLRAGLDMITDDRALVVLGDMPHLDAALLLRIASAPAPAAAFDGSRIMPPASIPVTMFPEVTGLTGDRGAASLLQTRADLCKIRVSRHVLKDVDLLSDLE</sequence>
<dbReference type="EMBL" id="JAESHT010000001">
    <property type="protein sequence ID" value="MBL3672026.1"/>
    <property type="molecule type" value="Genomic_DNA"/>
</dbReference>
<dbReference type="Pfam" id="PF12804">
    <property type="entry name" value="NTP_transf_3"/>
    <property type="match status" value="1"/>
</dbReference>
<reference evidence="3 4" key="1">
    <citation type="submission" date="2021-01" db="EMBL/GenBank/DDBJ databases">
        <title>011410 draft genome.</title>
        <authorList>
            <person name="Lang L."/>
        </authorList>
    </citation>
    <scope>NUCLEOTIDE SEQUENCE [LARGE SCALE GENOMIC DNA]</scope>
    <source>
        <strain evidence="3 4">KCTC 42845</strain>
    </source>
</reference>
<keyword evidence="1" id="KW-0460">Magnesium</keyword>
<comment type="caution">
    <text evidence="3">The sequence shown here is derived from an EMBL/GenBank/DDBJ whole genome shotgun (WGS) entry which is preliminary data.</text>
</comment>
<dbReference type="InterPro" id="IPR029044">
    <property type="entry name" value="Nucleotide-diphossugar_trans"/>
</dbReference>
<dbReference type="SUPFAM" id="SSF53448">
    <property type="entry name" value="Nucleotide-diphospho-sugar transferases"/>
    <property type="match status" value="1"/>
</dbReference>